<protein>
    <submittedName>
        <fullName evidence="2">Uncharacterized protein</fullName>
    </submittedName>
</protein>
<reference evidence="2 3" key="1">
    <citation type="submission" date="2014-04" db="EMBL/GenBank/DDBJ databases">
        <title>Evolutionary Origins and Diversification of the Mycorrhizal Mutualists.</title>
        <authorList>
            <consortium name="DOE Joint Genome Institute"/>
            <consortium name="Mycorrhizal Genomics Consortium"/>
            <person name="Kohler A."/>
            <person name="Kuo A."/>
            <person name="Nagy L.G."/>
            <person name="Floudas D."/>
            <person name="Copeland A."/>
            <person name="Barry K.W."/>
            <person name="Cichocki N."/>
            <person name="Veneault-Fourrey C."/>
            <person name="LaButti K."/>
            <person name="Lindquist E.A."/>
            <person name="Lipzen A."/>
            <person name="Lundell T."/>
            <person name="Morin E."/>
            <person name="Murat C."/>
            <person name="Riley R."/>
            <person name="Ohm R."/>
            <person name="Sun H."/>
            <person name="Tunlid A."/>
            <person name="Henrissat B."/>
            <person name="Grigoriev I.V."/>
            <person name="Hibbett D.S."/>
            <person name="Martin F."/>
        </authorList>
    </citation>
    <scope>NUCLEOTIDE SEQUENCE [LARGE SCALE GENOMIC DNA]</scope>
    <source>
        <strain evidence="2 3">Koide BX008</strain>
    </source>
</reference>
<dbReference type="STRING" id="946122.A0A0C2X779"/>
<feature type="region of interest" description="Disordered" evidence="1">
    <location>
        <begin position="374"/>
        <end position="396"/>
    </location>
</feature>
<sequence length="396" mass="44580">MGCSILDLTFFGALNLNIRPDNILLIRNEYVLAYEHILRDTQNLTTERPRSATLVTGQPGIGKTLFLFYVLARQLHQQNPVAFQIDKYTYALFGPKGVTLHLTTDSRVLKGTWALSDSDASGRRGLCMAFQQPKFHVIHTSSPSSSRWKNWVKRLGAGKYIMDVWSLKEFQTLLALKKLDSPEGEDLFKKYGPSPRIIIYILTKSIENNAYEREVKTAASTLAGKFSAVVPELDDLDFTDEISSKIFTVRPKNNMSRGEHVLDISTPFLCCTFGSAISRQASDQQHTFFVMLGSHPSFREAGGKLFEHYVHNRLSPDESENKCSNLTDARAARDDQKLGDTWKLQWPTVVYASKVPMGQFNEDHEQLLKGMLNDVNDTDSVPDQRADSGDGMDESL</sequence>
<evidence type="ECO:0000256" key="1">
    <source>
        <dbReference type="SAM" id="MobiDB-lite"/>
    </source>
</evidence>
<gene>
    <name evidence="2" type="ORF">M378DRAFT_178504</name>
</gene>
<dbReference type="EMBL" id="KN818244">
    <property type="protein sequence ID" value="KIL65156.1"/>
    <property type="molecule type" value="Genomic_DNA"/>
</dbReference>
<dbReference type="AlphaFoldDB" id="A0A0C2X779"/>
<dbReference type="InterPro" id="IPR052980">
    <property type="entry name" value="Crinkler_effector"/>
</dbReference>
<dbReference type="PANTHER" id="PTHR33129">
    <property type="entry name" value="PROTEIN KINASE DOMAIN-CONTAINING PROTEIN-RELATED"/>
    <property type="match status" value="1"/>
</dbReference>
<dbReference type="Proteomes" id="UP000054549">
    <property type="component" value="Unassembled WGS sequence"/>
</dbReference>
<name>A0A0C2X779_AMAMK</name>
<proteinExistence type="predicted"/>
<evidence type="ECO:0000313" key="3">
    <source>
        <dbReference type="Proteomes" id="UP000054549"/>
    </source>
</evidence>
<evidence type="ECO:0000313" key="2">
    <source>
        <dbReference type="EMBL" id="KIL65156.1"/>
    </source>
</evidence>
<dbReference type="HOGENOM" id="CLU_816517_0_0_1"/>
<dbReference type="OrthoDB" id="19861at2759"/>
<keyword evidence="3" id="KW-1185">Reference proteome</keyword>
<dbReference type="InParanoid" id="A0A0C2X779"/>
<organism evidence="2 3">
    <name type="scientific">Amanita muscaria (strain Koide BX008)</name>
    <dbReference type="NCBI Taxonomy" id="946122"/>
    <lineage>
        <taxon>Eukaryota</taxon>
        <taxon>Fungi</taxon>
        <taxon>Dikarya</taxon>
        <taxon>Basidiomycota</taxon>
        <taxon>Agaricomycotina</taxon>
        <taxon>Agaricomycetes</taxon>
        <taxon>Agaricomycetidae</taxon>
        <taxon>Agaricales</taxon>
        <taxon>Pluteineae</taxon>
        <taxon>Amanitaceae</taxon>
        <taxon>Amanita</taxon>
    </lineage>
</organism>
<accession>A0A0C2X779</accession>
<dbReference type="PANTHER" id="PTHR33129:SF3">
    <property type="entry name" value="HOT SPOT (RHS) PROTEIN, PUTATIVE-RELATED"/>
    <property type="match status" value="1"/>
</dbReference>